<dbReference type="InterPro" id="IPR011014">
    <property type="entry name" value="MscS_channel_TM-2"/>
</dbReference>
<dbReference type="Pfam" id="PF21088">
    <property type="entry name" value="MS_channel_1st"/>
    <property type="match status" value="1"/>
</dbReference>
<dbReference type="Gene3D" id="1.10.287.1260">
    <property type="match status" value="1"/>
</dbReference>
<evidence type="ECO:0000256" key="6">
    <source>
        <dbReference type="ARBA" id="ARBA00023136"/>
    </source>
</evidence>
<protein>
    <submittedName>
        <fullName evidence="11">Mechanosensitive ion channel</fullName>
    </submittedName>
</protein>
<evidence type="ECO:0000259" key="8">
    <source>
        <dbReference type="Pfam" id="PF00924"/>
    </source>
</evidence>
<dbReference type="OrthoDB" id="9809206at2"/>
<keyword evidence="6 7" id="KW-0472">Membrane</keyword>
<sequence>MNEKINSIGEAASNAANDIFFDKTTSFFSWIKTFLTWENLFRLIGSLLILFIIWLAFRLIAKAIRRVPESKLPAQRAAIVVKFLRYICYVVIVLYVLGLFGINLKAIWGAAGIAGVAIGFAAQTSVSNLISGLFVLTEGSIHVGDTIIVGDVTGIVDEVKLLSIRVHTFDNQMVRIPNSTIINSNLTNNSYHNKRRWTVKVGVDYSTDMNLAIETLKKAPALCPTVLKDPEPTVWFDGFDSSSINLVVAVWFKPADFLQTRNDIHIAIKKVLDEAGISIPFNQLDVKIKNA</sequence>
<feature type="domain" description="Mechanosensitive ion channel transmembrane helices 2/3" evidence="10">
    <location>
        <begin position="82"/>
        <end position="123"/>
    </location>
</feature>
<dbReference type="STRING" id="163.SAMN04487775_11054"/>
<dbReference type="InterPro" id="IPR010920">
    <property type="entry name" value="LSM_dom_sf"/>
</dbReference>
<dbReference type="EMBL" id="FOFU01000005">
    <property type="protein sequence ID" value="SEQ53855.1"/>
    <property type="molecule type" value="Genomic_DNA"/>
</dbReference>
<dbReference type="InterPro" id="IPR006686">
    <property type="entry name" value="MscS_channel_CS"/>
</dbReference>
<dbReference type="Pfam" id="PF00924">
    <property type="entry name" value="MS_channel_2nd"/>
    <property type="match status" value="1"/>
</dbReference>
<evidence type="ECO:0000256" key="2">
    <source>
        <dbReference type="ARBA" id="ARBA00008017"/>
    </source>
</evidence>
<organism evidence="11 12">
    <name type="scientific">Treponema bryantii</name>
    <dbReference type="NCBI Taxonomy" id="163"/>
    <lineage>
        <taxon>Bacteria</taxon>
        <taxon>Pseudomonadati</taxon>
        <taxon>Spirochaetota</taxon>
        <taxon>Spirochaetia</taxon>
        <taxon>Spirochaetales</taxon>
        <taxon>Treponemataceae</taxon>
        <taxon>Treponema</taxon>
    </lineage>
</organism>
<keyword evidence="12" id="KW-1185">Reference proteome</keyword>
<comment type="similarity">
    <text evidence="2">Belongs to the MscS (TC 1.A.23) family.</text>
</comment>
<dbReference type="SUPFAM" id="SSF50182">
    <property type="entry name" value="Sm-like ribonucleoproteins"/>
    <property type="match status" value="1"/>
</dbReference>
<feature type="transmembrane region" description="Helical" evidence="7">
    <location>
        <begin position="106"/>
        <end position="126"/>
    </location>
</feature>
<keyword evidence="5 7" id="KW-1133">Transmembrane helix</keyword>
<dbReference type="PANTHER" id="PTHR30221:SF1">
    <property type="entry name" value="SMALL-CONDUCTANCE MECHANOSENSITIVE CHANNEL"/>
    <property type="match status" value="1"/>
</dbReference>
<proteinExistence type="inferred from homology"/>
<evidence type="ECO:0000256" key="1">
    <source>
        <dbReference type="ARBA" id="ARBA00004651"/>
    </source>
</evidence>
<keyword evidence="4 7" id="KW-0812">Transmembrane</keyword>
<dbReference type="GO" id="GO:0005886">
    <property type="term" value="C:plasma membrane"/>
    <property type="evidence" value="ECO:0007669"/>
    <property type="project" value="UniProtKB-SubCell"/>
</dbReference>
<evidence type="ECO:0000313" key="12">
    <source>
        <dbReference type="Proteomes" id="UP000182360"/>
    </source>
</evidence>
<feature type="transmembrane region" description="Helical" evidence="7">
    <location>
        <begin position="82"/>
        <end position="100"/>
    </location>
</feature>
<dbReference type="InterPro" id="IPR049278">
    <property type="entry name" value="MS_channel_C"/>
</dbReference>
<evidence type="ECO:0000259" key="10">
    <source>
        <dbReference type="Pfam" id="PF21088"/>
    </source>
</evidence>
<dbReference type="Proteomes" id="UP000182360">
    <property type="component" value="Unassembled WGS sequence"/>
</dbReference>
<dbReference type="Gene3D" id="3.30.70.100">
    <property type="match status" value="1"/>
</dbReference>
<dbReference type="InterPro" id="IPR011066">
    <property type="entry name" value="MscS_channel_C_sf"/>
</dbReference>
<dbReference type="SUPFAM" id="SSF82689">
    <property type="entry name" value="Mechanosensitive channel protein MscS (YggB), C-terminal domain"/>
    <property type="match status" value="1"/>
</dbReference>
<name>A0A1H9GUX0_9SPIR</name>
<keyword evidence="3" id="KW-1003">Cell membrane</keyword>
<dbReference type="AlphaFoldDB" id="A0A1H9GUX0"/>
<feature type="domain" description="Mechanosensitive ion channel MscS C-terminal" evidence="9">
    <location>
        <begin position="199"/>
        <end position="279"/>
    </location>
</feature>
<dbReference type="InterPro" id="IPR006685">
    <property type="entry name" value="MscS_channel_2nd"/>
</dbReference>
<evidence type="ECO:0000256" key="7">
    <source>
        <dbReference type="SAM" id="Phobius"/>
    </source>
</evidence>
<dbReference type="InterPro" id="IPR049142">
    <property type="entry name" value="MS_channel_1st"/>
</dbReference>
<evidence type="ECO:0000259" key="9">
    <source>
        <dbReference type="Pfam" id="PF21082"/>
    </source>
</evidence>
<evidence type="ECO:0000256" key="3">
    <source>
        <dbReference type="ARBA" id="ARBA00022475"/>
    </source>
</evidence>
<dbReference type="PROSITE" id="PS01246">
    <property type="entry name" value="UPF0003"/>
    <property type="match status" value="1"/>
</dbReference>
<evidence type="ECO:0000256" key="5">
    <source>
        <dbReference type="ARBA" id="ARBA00022989"/>
    </source>
</evidence>
<dbReference type="Gene3D" id="2.30.30.60">
    <property type="match status" value="1"/>
</dbReference>
<dbReference type="RefSeq" id="WP_074643926.1">
    <property type="nucleotide sequence ID" value="NZ_FOFU01000005.1"/>
</dbReference>
<feature type="domain" description="Mechanosensitive ion channel MscS" evidence="8">
    <location>
        <begin position="124"/>
        <end position="190"/>
    </location>
</feature>
<evidence type="ECO:0000256" key="4">
    <source>
        <dbReference type="ARBA" id="ARBA00022692"/>
    </source>
</evidence>
<accession>A0A1H9GUX0</accession>
<evidence type="ECO:0000313" key="11">
    <source>
        <dbReference type="EMBL" id="SEQ53855.1"/>
    </source>
</evidence>
<dbReference type="InterPro" id="IPR023408">
    <property type="entry name" value="MscS_beta-dom_sf"/>
</dbReference>
<dbReference type="Pfam" id="PF21082">
    <property type="entry name" value="MS_channel_3rd"/>
    <property type="match status" value="1"/>
</dbReference>
<feature type="transmembrane region" description="Helical" evidence="7">
    <location>
        <begin position="40"/>
        <end position="61"/>
    </location>
</feature>
<dbReference type="PANTHER" id="PTHR30221">
    <property type="entry name" value="SMALL-CONDUCTANCE MECHANOSENSITIVE CHANNEL"/>
    <property type="match status" value="1"/>
</dbReference>
<reference evidence="11 12" key="1">
    <citation type="submission" date="2016-10" db="EMBL/GenBank/DDBJ databases">
        <authorList>
            <person name="de Groot N.N."/>
        </authorList>
    </citation>
    <scope>NUCLEOTIDE SEQUENCE [LARGE SCALE GENOMIC DNA]</scope>
    <source>
        <strain evidence="11 12">B25</strain>
    </source>
</reference>
<gene>
    <name evidence="11" type="ORF">SAMN04487977_105149</name>
</gene>
<dbReference type="GO" id="GO:0008381">
    <property type="term" value="F:mechanosensitive monoatomic ion channel activity"/>
    <property type="evidence" value="ECO:0007669"/>
    <property type="project" value="InterPro"/>
</dbReference>
<dbReference type="SUPFAM" id="SSF82861">
    <property type="entry name" value="Mechanosensitive channel protein MscS (YggB), transmembrane region"/>
    <property type="match status" value="1"/>
</dbReference>
<comment type="subcellular location">
    <subcellularLocation>
        <location evidence="1">Cell membrane</location>
        <topology evidence="1">Multi-pass membrane protein</topology>
    </subcellularLocation>
</comment>
<dbReference type="InterPro" id="IPR045275">
    <property type="entry name" value="MscS_archaea/bacteria_type"/>
</dbReference>